<dbReference type="STRING" id="74649.A0A2P6PFA4"/>
<reference evidence="2 3" key="1">
    <citation type="journal article" date="2018" name="Nat. Genet.">
        <title>The Rosa genome provides new insights in the design of modern roses.</title>
        <authorList>
            <person name="Bendahmane M."/>
        </authorList>
    </citation>
    <scope>NUCLEOTIDE SEQUENCE [LARGE SCALE GENOMIC DNA]</scope>
    <source>
        <strain evidence="3">cv. Old Blush</strain>
    </source>
</reference>
<protein>
    <submittedName>
        <fullName evidence="2">Putative NAD(P)-binding domain-containing protein</fullName>
    </submittedName>
</protein>
<evidence type="ECO:0000256" key="1">
    <source>
        <dbReference type="SAM" id="Phobius"/>
    </source>
</evidence>
<dbReference type="Gramene" id="PRQ20612">
    <property type="protein sequence ID" value="PRQ20612"/>
    <property type="gene ID" value="RchiOBHm_Chr7g0230051"/>
</dbReference>
<accession>A0A2P6PFA4</accession>
<feature type="transmembrane region" description="Helical" evidence="1">
    <location>
        <begin position="198"/>
        <end position="219"/>
    </location>
</feature>
<keyword evidence="1" id="KW-0472">Membrane</keyword>
<organism evidence="2 3">
    <name type="scientific">Rosa chinensis</name>
    <name type="common">China rose</name>
    <dbReference type="NCBI Taxonomy" id="74649"/>
    <lineage>
        <taxon>Eukaryota</taxon>
        <taxon>Viridiplantae</taxon>
        <taxon>Streptophyta</taxon>
        <taxon>Embryophyta</taxon>
        <taxon>Tracheophyta</taxon>
        <taxon>Spermatophyta</taxon>
        <taxon>Magnoliopsida</taxon>
        <taxon>eudicotyledons</taxon>
        <taxon>Gunneridae</taxon>
        <taxon>Pentapetalae</taxon>
        <taxon>rosids</taxon>
        <taxon>fabids</taxon>
        <taxon>Rosales</taxon>
        <taxon>Rosaceae</taxon>
        <taxon>Rosoideae</taxon>
        <taxon>Rosoideae incertae sedis</taxon>
        <taxon>Rosa</taxon>
    </lineage>
</organism>
<dbReference type="AlphaFoldDB" id="A0A2P6PFA4"/>
<proteinExistence type="predicted"/>
<dbReference type="SUPFAM" id="SSF51735">
    <property type="entry name" value="NAD(P)-binding Rossmann-fold domains"/>
    <property type="match status" value="1"/>
</dbReference>
<dbReference type="InterPro" id="IPR036291">
    <property type="entry name" value="NAD(P)-bd_dom_sf"/>
</dbReference>
<comment type="caution">
    <text evidence="2">The sequence shown here is derived from an EMBL/GenBank/DDBJ whole genome shotgun (WGS) entry which is preliminary data.</text>
</comment>
<name>A0A2P6PFA4_ROSCH</name>
<evidence type="ECO:0000313" key="2">
    <source>
        <dbReference type="EMBL" id="PRQ20612.1"/>
    </source>
</evidence>
<dbReference type="Proteomes" id="UP000238479">
    <property type="component" value="Chromosome 7"/>
</dbReference>
<keyword evidence="1" id="KW-0812">Transmembrane</keyword>
<keyword evidence="3" id="KW-1185">Reference proteome</keyword>
<feature type="transmembrane region" description="Helical" evidence="1">
    <location>
        <begin position="225"/>
        <end position="245"/>
    </location>
</feature>
<evidence type="ECO:0000313" key="3">
    <source>
        <dbReference type="Proteomes" id="UP000238479"/>
    </source>
</evidence>
<keyword evidence="1" id="KW-1133">Transmembrane helix</keyword>
<gene>
    <name evidence="2" type="ORF">RchiOBHm_Chr7g0230051</name>
</gene>
<dbReference type="EMBL" id="PDCK01000045">
    <property type="protein sequence ID" value="PRQ20612.1"/>
    <property type="molecule type" value="Genomic_DNA"/>
</dbReference>
<feature type="transmembrane region" description="Helical" evidence="1">
    <location>
        <begin position="13"/>
        <end position="33"/>
    </location>
</feature>
<sequence length="255" mass="29419">MKEALDFVLSMEFWRMGLLWTLSLLIPYWNLLFASTTPPSRSSPPSFQSSASSPVLLLDWVLRRPCSLRSWLLCVERLSHLLEKTMMEIKRKNESAHLKAFEVDLSSFQSILQFKASLQQWLSHLQMHPSIQLLINDAGIFAASSTCTSEVYDRPVSSRIVNVTSFTHGSGESKGNPYAHVYEYSKCKLLMSLLLKISYCYSNFNVLHVLTLFLLRFSYELHHQLGLMDISCHVSIIFVFTSFFTRKEELCRILF</sequence>